<accession>A0ABQ2DPC6</accession>
<keyword evidence="2" id="KW-1185">Reference proteome</keyword>
<proteinExistence type="predicted"/>
<name>A0ABQ2DPC6_9MICC</name>
<comment type="caution">
    <text evidence="1">The sequence shown here is derived from an EMBL/GenBank/DDBJ whole genome shotgun (WGS) entry which is preliminary data.</text>
</comment>
<gene>
    <name evidence="1" type="ORF">GCM10007173_23630</name>
</gene>
<sequence length="60" mass="6269">MPTVVPVAVLAVSELDEYTTQACLYFSPTSSKEGLTKVGLVIPGISGISCPMAIILRAET</sequence>
<reference evidence="2" key="1">
    <citation type="journal article" date="2019" name="Int. J. Syst. Evol. Microbiol.">
        <title>The Global Catalogue of Microorganisms (GCM) 10K type strain sequencing project: providing services to taxonomists for standard genome sequencing and annotation.</title>
        <authorList>
            <consortium name="The Broad Institute Genomics Platform"/>
            <consortium name="The Broad Institute Genome Sequencing Center for Infectious Disease"/>
            <person name="Wu L."/>
            <person name="Ma J."/>
        </authorList>
    </citation>
    <scope>NUCLEOTIDE SEQUENCE [LARGE SCALE GENOMIC DNA]</scope>
    <source>
        <strain evidence="2">CGMCC 1.3685</strain>
    </source>
</reference>
<dbReference type="Proteomes" id="UP000606115">
    <property type="component" value="Unassembled WGS sequence"/>
</dbReference>
<protein>
    <submittedName>
        <fullName evidence="1">Uncharacterized protein</fullName>
    </submittedName>
</protein>
<evidence type="ECO:0000313" key="1">
    <source>
        <dbReference type="EMBL" id="GGJ63977.1"/>
    </source>
</evidence>
<evidence type="ECO:0000313" key="2">
    <source>
        <dbReference type="Proteomes" id="UP000606115"/>
    </source>
</evidence>
<dbReference type="EMBL" id="BMKX01000005">
    <property type="protein sequence ID" value="GGJ63977.1"/>
    <property type="molecule type" value="Genomic_DNA"/>
</dbReference>
<organism evidence="1 2">
    <name type="scientific">Glutamicibacter ardleyensis</name>
    <dbReference type="NCBI Taxonomy" id="225894"/>
    <lineage>
        <taxon>Bacteria</taxon>
        <taxon>Bacillati</taxon>
        <taxon>Actinomycetota</taxon>
        <taxon>Actinomycetes</taxon>
        <taxon>Micrococcales</taxon>
        <taxon>Micrococcaceae</taxon>
        <taxon>Glutamicibacter</taxon>
    </lineage>
</organism>